<dbReference type="InterPro" id="IPR029063">
    <property type="entry name" value="SAM-dependent_MTases_sf"/>
</dbReference>
<dbReference type="GO" id="GO:0032259">
    <property type="term" value="P:methylation"/>
    <property type="evidence" value="ECO:0007669"/>
    <property type="project" value="UniProtKB-KW"/>
</dbReference>
<comment type="similarity">
    <text evidence="4">Belongs to the MT-A70-like family.</text>
</comment>
<dbReference type="Pfam" id="PF05063">
    <property type="entry name" value="MT-A70"/>
    <property type="match status" value="1"/>
</dbReference>
<dbReference type="PANTHER" id="PTHR12829:SF7">
    <property type="entry name" value="N6-ADENOSINE-METHYLTRANSFERASE CATALYTIC SUBUNIT"/>
    <property type="match status" value="1"/>
</dbReference>
<dbReference type="InterPro" id="IPR007757">
    <property type="entry name" value="MT-A70-like"/>
</dbReference>
<organism evidence="5 6">
    <name type="scientific">Novosphingobium piscinae</name>
    <dbReference type="NCBI Taxonomy" id="1507448"/>
    <lineage>
        <taxon>Bacteria</taxon>
        <taxon>Pseudomonadati</taxon>
        <taxon>Pseudomonadota</taxon>
        <taxon>Alphaproteobacteria</taxon>
        <taxon>Sphingomonadales</taxon>
        <taxon>Sphingomonadaceae</taxon>
        <taxon>Novosphingobium</taxon>
    </lineage>
</organism>
<name>A0A7X1FXB2_9SPHN</name>
<keyword evidence="3" id="KW-0949">S-adenosyl-L-methionine</keyword>
<evidence type="ECO:0008006" key="7">
    <source>
        <dbReference type="Google" id="ProtNLM"/>
    </source>
</evidence>
<dbReference type="PANTHER" id="PTHR12829">
    <property type="entry name" value="N6-ADENOSINE-METHYLTRANSFERASE"/>
    <property type="match status" value="1"/>
</dbReference>
<protein>
    <recommendedName>
        <fullName evidence="7">DNA methyltransferase</fullName>
    </recommendedName>
</protein>
<dbReference type="PROSITE" id="PS51143">
    <property type="entry name" value="MT_A70"/>
    <property type="match status" value="1"/>
</dbReference>
<dbReference type="SUPFAM" id="SSF53335">
    <property type="entry name" value="S-adenosyl-L-methionine-dependent methyltransferases"/>
    <property type="match status" value="1"/>
</dbReference>
<reference evidence="5 6" key="1">
    <citation type="submission" date="2020-08" db="EMBL/GenBank/DDBJ databases">
        <title>The genome sequence of type strain Novosphingobium piscinae KCTC 42194.</title>
        <authorList>
            <person name="Liu Y."/>
        </authorList>
    </citation>
    <scope>NUCLEOTIDE SEQUENCE [LARGE SCALE GENOMIC DNA]</scope>
    <source>
        <strain evidence="5 6">KCTC 42194</strain>
    </source>
</reference>
<dbReference type="Proteomes" id="UP000551327">
    <property type="component" value="Unassembled WGS sequence"/>
</dbReference>
<evidence type="ECO:0000256" key="4">
    <source>
        <dbReference type="PROSITE-ProRule" id="PRU00489"/>
    </source>
</evidence>
<dbReference type="GO" id="GO:0008168">
    <property type="term" value="F:methyltransferase activity"/>
    <property type="evidence" value="ECO:0007669"/>
    <property type="project" value="UniProtKB-KW"/>
</dbReference>
<dbReference type="EMBL" id="JACLAX010000004">
    <property type="protein sequence ID" value="MBC2668736.1"/>
    <property type="molecule type" value="Genomic_DNA"/>
</dbReference>
<keyword evidence="2" id="KW-0808">Transferase</keyword>
<sequence>MNWPFGDHAPLSYDFLLADPATRFETRSAAGQGKGPDAHYATMTWDELAALQPARLARGDAILFMWACWPTLRQSLQLLDDWGFRYVTGGAWHKRTKYGKSAFGTGYVLRSATEPYLIGTLGSPVTANNVRGVIETEQLEVIDAPTRGHSRKPDEQYAYCERLAPRAIRFLEMFGRQRWPDPKWSVWGNQVDRFEVGAA</sequence>
<dbReference type="RefSeq" id="WP_185678604.1">
    <property type="nucleotide sequence ID" value="NZ_JACLAX010000004.1"/>
</dbReference>
<evidence type="ECO:0000256" key="1">
    <source>
        <dbReference type="ARBA" id="ARBA00022603"/>
    </source>
</evidence>
<evidence type="ECO:0000313" key="6">
    <source>
        <dbReference type="Proteomes" id="UP000551327"/>
    </source>
</evidence>
<evidence type="ECO:0000313" key="5">
    <source>
        <dbReference type="EMBL" id="MBC2668736.1"/>
    </source>
</evidence>
<evidence type="ECO:0000256" key="3">
    <source>
        <dbReference type="ARBA" id="ARBA00022691"/>
    </source>
</evidence>
<accession>A0A7X1FXB2</accession>
<keyword evidence="1" id="KW-0489">Methyltransferase</keyword>
<comment type="caution">
    <text evidence="5">The sequence shown here is derived from an EMBL/GenBank/DDBJ whole genome shotgun (WGS) entry which is preliminary data.</text>
</comment>
<dbReference type="AlphaFoldDB" id="A0A7X1FXB2"/>
<keyword evidence="6" id="KW-1185">Reference proteome</keyword>
<gene>
    <name evidence="5" type="ORF">H7F53_06250</name>
</gene>
<evidence type="ECO:0000256" key="2">
    <source>
        <dbReference type="ARBA" id="ARBA00022679"/>
    </source>
</evidence>
<proteinExistence type="inferred from homology"/>